<keyword evidence="5 9" id="KW-0010">Activator</keyword>
<feature type="region of interest" description="Disordered" evidence="10">
    <location>
        <begin position="1649"/>
        <end position="1678"/>
    </location>
</feature>
<feature type="region of interest" description="Disordered" evidence="10">
    <location>
        <begin position="573"/>
        <end position="615"/>
    </location>
</feature>
<feature type="region of interest" description="Disordered" evidence="10">
    <location>
        <begin position="813"/>
        <end position="837"/>
    </location>
</feature>
<protein>
    <recommendedName>
        <fullName evidence="3 9">Mediator of RNA polymerase II transcription subunit 14</fullName>
    </recommendedName>
    <alternativeName>
        <fullName evidence="8 9">Mediator complex subunit 14</fullName>
    </alternativeName>
</protein>
<feature type="region of interest" description="Disordered" evidence="10">
    <location>
        <begin position="18"/>
        <end position="38"/>
    </location>
</feature>
<accession>A0ABR4N7G7</accession>
<feature type="compositionally biased region" description="Low complexity" evidence="10">
    <location>
        <begin position="925"/>
        <end position="939"/>
    </location>
</feature>
<dbReference type="InterPro" id="IPR013947">
    <property type="entry name" value="Mediator_Med14"/>
</dbReference>
<name>A0ABR4N7G7_9FUNG</name>
<keyword evidence="6 9" id="KW-0804">Transcription</keyword>
<dbReference type="PANTHER" id="PTHR12809">
    <property type="entry name" value="MEDIATOR COMPLEX SUBUNIT"/>
    <property type="match status" value="1"/>
</dbReference>
<feature type="region of interest" description="Disordered" evidence="10">
    <location>
        <begin position="718"/>
        <end position="751"/>
    </location>
</feature>
<evidence type="ECO:0000313" key="13">
    <source>
        <dbReference type="Proteomes" id="UP001527925"/>
    </source>
</evidence>
<feature type="region of interest" description="Disordered" evidence="10">
    <location>
        <begin position="919"/>
        <end position="941"/>
    </location>
</feature>
<evidence type="ECO:0000256" key="10">
    <source>
        <dbReference type="SAM" id="MobiDB-lite"/>
    </source>
</evidence>
<dbReference type="EMBL" id="JADGIZ020000023">
    <property type="protein sequence ID" value="KAL2915482.1"/>
    <property type="molecule type" value="Genomic_DNA"/>
</dbReference>
<feature type="domain" description="Mediator complex subunit MED14 N-terminal" evidence="11">
    <location>
        <begin position="51"/>
        <end position="239"/>
    </location>
</feature>
<keyword evidence="13" id="KW-1185">Reference proteome</keyword>
<dbReference type="PANTHER" id="PTHR12809:SF2">
    <property type="entry name" value="MEDIATOR OF RNA POLYMERASE II TRANSCRIPTION SUBUNIT 14"/>
    <property type="match status" value="1"/>
</dbReference>
<evidence type="ECO:0000256" key="6">
    <source>
        <dbReference type="ARBA" id="ARBA00023163"/>
    </source>
</evidence>
<feature type="compositionally biased region" description="Low complexity" evidence="10">
    <location>
        <begin position="595"/>
        <end position="608"/>
    </location>
</feature>
<evidence type="ECO:0000256" key="5">
    <source>
        <dbReference type="ARBA" id="ARBA00023159"/>
    </source>
</evidence>
<evidence type="ECO:0000256" key="7">
    <source>
        <dbReference type="ARBA" id="ARBA00023242"/>
    </source>
</evidence>
<gene>
    <name evidence="12" type="primary">RGR1</name>
    <name evidence="12" type="ORF">HK105_204883</name>
</gene>
<dbReference type="Pfam" id="PF08638">
    <property type="entry name" value="Med14"/>
    <property type="match status" value="1"/>
</dbReference>
<reference evidence="12 13" key="1">
    <citation type="submission" date="2023-09" db="EMBL/GenBank/DDBJ databases">
        <title>Pangenome analysis of Batrachochytrium dendrobatidis and related Chytrids.</title>
        <authorList>
            <person name="Yacoub M.N."/>
            <person name="Stajich J.E."/>
            <person name="James T.Y."/>
        </authorList>
    </citation>
    <scope>NUCLEOTIDE SEQUENCE [LARGE SCALE GENOMIC DNA]</scope>
    <source>
        <strain evidence="12 13">JEL0888</strain>
    </source>
</reference>
<evidence type="ECO:0000256" key="9">
    <source>
        <dbReference type="RuleBase" id="RU365082"/>
    </source>
</evidence>
<evidence type="ECO:0000313" key="12">
    <source>
        <dbReference type="EMBL" id="KAL2915482.1"/>
    </source>
</evidence>
<comment type="function">
    <text evidence="9">Component of the Mediator complex, a coactivator involved in the regulated transcription of nearly all RNA polymerase II-dependent genes. Mediator functions as a bridge to convey information from gene-specific regulatory proteins to the basal RNA polymerase II transcription machinery. Mediator is recruited to promoters by direct interactions with regulatory proteins and serves as a scaffold for the assembly of a functional preinitiation complex with RNA polymerase II and the general transcription factors.</text>
</comment>
<comment type="subunit">
    <text evidence="9">Component of the Mediator complex.</text>
</comment>
<feature type="compositionally biased region" description="Low complexity" evidence="10">
    <location>
        <begin position="18"/>
        <end position="36"/>
    </location>
</feature>
<dbReference type="Proteomes" id="UP001527925">
    <property type="component" value="Unassembled WGS sequence"/>
</dbReference>
<evidence type="ECO:0000256" key="1">
    <source>
        <dbReference type="ARBA" id="ARBA00004123"/>
    </source>
</evidence>
<comment type="subcellular location">
    <subcellularLocation>
        <location evidence="1 9">Nucleus</location>
    </subcellularLocation>
</comment>
<comment type="similarity">
    <text evidence="2 9">Belongs to the Mediator complex subunit 14 family.</text>
</comment>
<comment type="caution">
    <text evidence="12">The sequence shown here is derived from an EMBL/GenBank/DDBJ whole genome shotgun (WGS) entry which is preliminary data.</text>
</comment>
<evidence type="ECO:0000259" key="11">
    <source>
        <dbReference type="Pfam" id="PF08638"/>
    </source>
</evidence>
<evidence type="ECO:0000256" key="4">
    <source>
        <dbReference type="ARBA" id="ARBA00023015"/>
    </source>
</evidence>
<feature type="compositionally biased region" description="Low complexity" evidence="10">
    <location>
        <begin position="736"/>
        <end position="751"/>
    </location>
</feature>
<organism evidence="12 13">
    <name type="scientific">Polyrhizophydium stewartii</name>
    <dbReference type="NCBI Taxonomy" id="2732419"/>
    <lineage>
        <taxon>Eukaryota</taxon>
        <taxon>Fungi</taxon>
        <taxon>Fungi incertae sedis</taxon>
        <taxon>Chytridiomycota</taxon>
        <taxon>Chytridiomycota incertae sedis</taxon>
        <taxon>Chytridiomycetes</taxon>
        <taxon>Rhizophydiales</taxon>
        <taxon>Rhizophydiales incertae sedis</taxon>
        <taxon>Polyrhizophydium</taxon>
    </lineage>
</organism>
<evidence type="ECO:0000256" key="8">
    <source>
        <dbReference type="ARBA" id="ARBA00032007"/>
    </source>
</evidence>
<proteinExistence type="inferred from homology"/>
<sequence>MDGLAGAAGVDAAGAAAGSPAAGAAAGSAAADPRGATPLERALPDVPLNNFPLSELLDRTVQAAYSDLLNMAETLPSASNDERKRQLLEFCFAKRKLFTKLLVLLRFSPRTKDIATCQKAHAFIDGQDYAFARAADDLFAIHGQMRAAKVSNFDIPTAVDVLTTGAYQRLPKSLKTQLLPSAPLTDAERTATLEKLEDMIRIRLMCDEVIPGPFRRNMTIENGCVVFTVPGEFTVAMTLVPNAQPHPWRVVDLQILSRSTASGYGGALPTINPMQLAGLKESTQRRLLESDATTWPIVFVYEHLHRFSLNYQIHILSSQARYLAETRWKGHLAIEATNVLLKIDFWRTPASHSARREYFSIHVGAKHAASSLPPRTLPAAASDGIEPLVLESLSQRSSDMASTARLQISLFGVQGTATRAIQLSNAMALNPEALDIEELLISLTDHQSRAMIMQMRDELLNGSGESTHMIGGQLFTKEHIKVNLGVQIGGAAGDNSAGDPDAMIVDSQGDDAMPAASHGRAALSPAARVFPAASLLVMYRPQSWLRLSVDPRTGCVIANLADSSGLATIFGADQDDAGDTDSGGGIAQPGVQTVPGSSGMSAPAASAGDQSSKGDSIARHLKIVENRINGDLRRTRAAILYLRRATTIKQVETAASYLGFEAAEPAQMGMESPLSHAQTEEVRIVHLRFPGSGDNLLVVAAGGHEDLLAVEAALHPETARSRAPTDTEAASQLHGSATSSVPATPGPAAAAGTVAEGDLTGLSASGSDPDGTEFRVWVLTPKPPALRSKQSDFHVLSLAPSDVPGVFDDPASGAEAMSSGPRVKRARTATGPSGPPGAWTRMDLAVLSKILQTSSKLFEFSKLIGQLETKGLAYQFLLRGLPGLLPRNQTELSESQMALLDPKIVIPLRALVDANAQATAVSSSRRPNAAADPNALDPRSGVSNPHGLGDVFLFLQETSGADGGGHDAMRGEAAGSAAFAGAWAAGPTATRLPRAKHAVVAMMRIHALLLPSPQCPAQAGEHTVFDATTHTVTFRFPSVDGFIGPFVQEFQAIGSMLRLMSQLTRHRESLLRMGAIVQFPDLRTVVVEWRGSTILRVGWQLHRSPSGAASAAGGQATTAAAGLAAATSTAVVGPPDAVSHEDRKGRYVVSFERADGQPDEHTVIADLSTSFLNSTRAIFPVVLTLNRVSRLAASLERIRRRRHAFGQTSVELEVVSFTHYRLLFPYFSKMCGLEFVFEAPNSFMMLDAAMPGFAAEMGLGCLAGVGVGAHIGAPGIAGGLGGTAATGRPERSLRPLPEFVDTPQQRLSTTDQLRPGRQGLLSVVCARVADAHGSAANSATAGESALQDTDRGAVLQLPHGLLCTLSLVDTVMACVEAYVDVFTAMDATYAYLSAQAIHNMMHDEVQCRILFTTDHAKSAISCSANGKLGFLIVPKDKTGQAQSGAPESKVLVDKINRAINSIPIEQRNSLQWLHAIVSIAMLPDLPLRELIQLSKFETNPQRGLSLDWCLQVPEGAPAHLPPPGDVVFVYDQAITRIKFLIRFTDQTTHETHLMPIRYNFATGVIGIWRDAAYDAEHGTSDYTALPAGNHALERAMERLAQANMQHMTMPDRIFVQATTRPIPPHLGGPGKIYAALKHLTSRNIADMRAPVAAPSAAGGSGTTPQAQPSPQMQTPSSQ</sequence>
<keyword evidence="7 9" id="KW-0539">Nucleus</keyword>
<evidence type="ECO:0000256" key="2">
    <source>
        <dbReference type="ARBA" id="ARBA00007813"/>
    </source>
</evidence>
<dbReference type="InterPro" id="IPR055122">
    <property type="entry name" value="Med14_N"/>
</dbReference>
<evidence type="ECO:0000256" key="3">
    <source>
        <dbReference type="ARBA" id="ARBA00019619"/>
    </source>
</evidence>
<keyword evidence="4 9" id="KW-0805">Transcription regulation</keyword>